<accession>A0A645J8T8</accession>
<evidence type="ECO:0000313" key="7">
    <source>
        <dbReference type="EMBL" id="MPN56894.1"/>
    </source>
</evidence>
<organism evidence="7">
    <name type="scientific">bioreactor metagenome</name>
    <dbReference type="NCBI Taxonomy" id="1076179"/>
    <lineage>
        <taxon>unclassified sequences</taxon>
        <taxon>metagenomes</taxon>
        <taxon>ecological metagenomes</taxon>
    </lineage>
</organism>
<keyword evidence="4 6" id="KW-1133">Transmembrane helix</keyword>
<name>A0A645J8T8_9ZZZZ</name>
<dbReference type="GO" id="GO:0008360">
    <property type="term" value="P:regulation of cell shape"/>
    <property type="evidence" value="ECO:0007669"/>
    <property type="project" value="UniProtKB-KW"/>
</dbReference>
<dbReference type="Pfam" id="PF01098">
    <property type="entry name" value="FTSW_RODA_SPOVE"/>
    <property type="match status" value="1"/>
</dbReference>
<evidence type="ECO:0000256" key="1">
    <source>
        <dbReference type="ARBA" id="ARBA00004141"/>
    </source>
</evidence>
<dbReference type="AlphaFoldDB" id="A0A645J8T8"/>
<keyword evidence="5 6" id="KW-0472">Membrane</keyword>
<reference evidence="7" key="1">
    <citation type="submission" date="2019-08" db="EMBL/GenBank/DDBJ databases">
        <authorList>
            <person name="Kucharzyk K."/>
            <person name="Murdoch R.W."/>
            <person name="Higgins S."/>
            <person name="Loffler F."/>
        </authorList>
    </citation>
    <scope>NUCLEOTIDE SEQUENCE</scope>
</reference>
<dbReference type="PANTHER" id="PTHR30474">
    <property type="entry name" value="CELL CYCLE PROTEIN"/>
    <property type="match status" value="1"/>
</dbReference>
<evidence type="ECO:0000256" key="3">
    <source>
        <dbReference type="ARBA" id="ARBA00022960"/>
    </source>
</evidence>
<sequence length="64" mass="6902">MVTIGVVSTFLFSIMQNIGMTIGVMPITGITLPLMSYGGSSMLTAFMSIGLVINIGMRRKKINF</sequence>
<gene>
    <name evidence="7" type="primary">ftsW_77</name>
    <name evidence="7" type="ORF">SDC9_204587</name>
</gene>
<evidence type="ECO:0000256" key="5">
    <source>
        <dbReference type="ARBA" id="ARBA00023136"/>
    </source>
</evidence>
<dbReference type="GO" id="GO:0005886">
    <property type="term" value="C:plasma membrane"/>
    <property type="evidence" value="ECO:0007669"/>
    <property type="project" value="TreeGrafter"/>
</dbReference>
<evidence type="ECO:0000256" key="4">
    <source>
        <dbReference type="ARBA" id="ARBA00022989"/>
    </source>
</evidence>
<dbReference type="GO" id="GO:0015648">
    <property type="term" value="F:lipid-linked peptidoglycan transporter activity"/>
    <property type="evidence" value="ECO:0007669"/>
    <property type="project" value="TreeGrafter"/>
</dbReference>
<feature type="transmembrane region" description="Helical" evidence="6">
    <location>
        <begin position="34"/>
        <end position="57"/>
    </location>
</feature>
<comment type="subcellular location">
    <subcellularLocation>
        <location evidence="1">Membrane</location>
        <topology evidence="1">Multi-pass membrane protein</topology>
    </subcellularLocation>
</comment>
<evidence type="ECO:0000256" key="2">
    <source>
        <dbReference type="ARBA" id="ARBA00022692"/>
    </source>
</evidence>
<dbReference type="PROSITE" id="PS00428">
    <property type="entry name" value="FTSW_RODA_SPOVE"/>
    <property type="match status" value="1"/>
</dbReference>
<dbReference type="GO" id="GO:0032153">
    <property type="term" value="C:cell division site"/>
    <property type="evidence" value="ECO:0007669"/>
    <property type="project" value="TreeGrafter"/>
</dbReference>
<feature type="transmembrane region" description="Helical" evidence="6">
    <location>
        <begin position="7"/>
        <end position="28"/>
    </location>
</feature>
<dbReference type="GO" id="GO:0051301">
    <property type="term" value="P:cell division"/>
    <property type="evidence" value="ECO:0007669"/>
    <property type="project" value="InterPro"/>
</dbReference>
<comment type="caution">
    <text evidence="7">The sequence shown here is derived from an EMBL/GenBank/DDBJ whole genome shotgun (WGS) entry which is preliminary data.</text>
</comment>
<proteinExistence type="predicted"/>
<keyword evidence="3" id="KW-0133">Cell shape</keyword>
<dbReference type="PANTHER" id="PTHR30474:SF1">
    <property type="entry name" value="PEPTIDOGLYCAN GLYCOSYLTRANSFERASE MRDB"/>
    <property type="match status" value="1"/>
</dbReference>
<keyword evidence="2 6" id="KW-0812">Transmembrane</keyword>
<protein>
    <submittedName>
        <fullName evidence="7">Putative lipid II flippase FtsW</fullName>
    </submittedName>
</protein>
<evidence type="ECO:0000256" key="6">
    <source>
        <dbReference type="SAM" id="Phobius"/>
    </source>
</evidence>
<dbReference type="InterPro" id="IPR001182">
    <property type="entry name" value="FtsW/RodA"/>
</dbReference>
<dbReference type="EMBL" id="VSSQ01127778">
    <property type="protein sequence ID" value="MPN56894.1"/>
    <property type="molecule type" value="Genomic_DNA"/>
</dbReference>
<dbReference type="InterPro" id="IPR018365">
    <property type="entry name" value="Cell_cycle_FtsW-rel_CS"/>
</dbReference>